<keyword evidence="3" id="KW-0808">Transferase</keyword>
<keyword evidence="6" id="KW-0805">Transcription regulation</keyword>
<dbReference type="AlphaFoldDB" id="A0A0M8MS36"/>
<dbReference type="PANTHER" id="PTHR31571:SF2">
    <property type="entry name" value="HISTONE ACETYLTRANSFERASE RTT109"/>
    <property type="match status" value="1"/>
</dbReference>
<comment type="catalytic activity">
    <reaction evidence="9">
        <text>L-lysyl-[histone] + acetyl-CoA = N(6)-acetyl-L-lysyl-[histone] + CoA + H(+)</text>
        <dbReference type="Rhea" id="RHEA:21992"/>
        <dbReference type="Rhea" id="RHEA-COMP:9845"/>
        <dbReference type="Rhea" id="RHEA-COMP:11338"/>
        <dbReference type="ChEBI" id="CHEBI:15378"/>
        <dbReference type="ChEBI" id="CHEBI:29969"/>
        <dbReference type="ChEBI" id="CHEBI:57287"/>
        <dbReference type="ChEBI" id="CHEBI:57288"/>
        <dbReference type="ChEBI" id="CHEBI:61930"/>
        <dbReference type="EC" id="2.3.1.48"/>
    </reaction>
    <physiologicalReaction direction="left-to-right" evidence="9">
        <dbReference type="Rhea" id="RHEA:21993"/>
    </physiologicalReaction>
</comment>
<dbReference type="EC" id="2.3.1.48" evidence="2"/>
<evidence type="ECO:0000256" key="4">
    <source>
        <dbReference type="ARBA" id="ARBA00022763"/>
    </source>
</evidence>
<evidence type="ECO:0000313" key="10">
    <source>
        <dbReference type="EMBL" id="KOS12660.1"/>
    </source>
</evidence>
<evidence type="ECO:0000313" key="11">
    <source>
        <dbReference type="Proteomes" id="UP000037751"/>
    </source>
</evidence>
<dbReference type="RefSeq" id="XP_017990292.1">
    <property type="nucleotide sequence ID" value="XM_018134901.1"/>
</dbReference>
<evidence type="ECO:0000256" key="3">
    <source>
        <dbReference type="ARBA" id="ARBA00022679"/>
    </source>
</evidence>
<gene>
    <name evidence="10" type="ORF">Malapachy_0380</name>
</gene>
<dbReference type="InterPro" id="IPR013178">
    <property type="entry name" value="Histone_AcTrfase_Rtt109/CBP"/>
</dbReference>
<comment type="subcellular location">
    <subcellularLocation>
        <location evidence="1">Nucleus</location>
    </subcellularLocation>
</comment>
<accession>A0A0M8MS36</accession>
<evidence type="ECO:0000256" key="2">
    <source>
        <dbReference type="ARBA" id="ARBA00013184"/>
    </source>
</evidence>
<keyword evidence="5" id="KW-0007">Acetylation</keyword>
<dbReference type="Pfam" id="PF08214">
    <property type="entry name" value="HAT_KAT11"/>
    <property type="match status" value="1"/>
</dbReference>
<evidence type="ECO:0000256" key="5">
    <source>
        <dbReference type="ARBA" id="ARBA00022990"/>
    </source>
</evidence>
<keyword evidence="8" id="KW-0539">Nucleus</keyword>
<keyword evidence="7" id="KW-0804">Transcription</keyword>
<dbReference type="GO" id="GO:0006974">
    <property type="term" value="P:DNA damage response"/>
    <property type="evidence" value="ECO:0007669"/>
    <property type="project" value="UniProtKB-KW"/>
</dbReference>
<dbReference type="Proteomes" id="UP000037751">
    <property type="component" value="Unassembled WGS sequence"/>
</dbReference>
<evidence type="ECO:0000256" key="6">
    <source>
        <dbReference type="ARBA" id="ARBA00023015"/>
    </source>
</evidence>
<sequence length="512" mass="56761">MVNKSLLEACRTALQRHPPLLTEGGTLRIQTLFSRPRLLRSLFPLAHIHASDPSLSPEASVPVWQEHVVVTAAWTAKDTEEKLIYAMELYVYTLPQQEAALVYVSKLDTTGYGPRPLPSTVREHLPDEQRHIPTLTTILTSTCIDHFASRAHWDASTPVSHVSVHVLARAQGAYLFPSSPNCAQKRVLSDSALIRWWRACLSDVVLRRRNARDTRVDAHYLIPGYQRLDSHAIVPLTSSATHPEVAKAQWKYGHPYSERGASVSSKDELPPLPLHAQKWETRFENMPHTDALDQRVIPTLLPVFPDDPKGRFFNELCGTAYEPGSLFTVTSTTVKPSLAHRGAMAERHALEKLSIDGFWERMGFRQECCSGNAVGVFVVGCTATSSSASTSSPSNNAPTAQTYALPHPILEETVLKYMLQDACVWSDDTEAIKLTRQWNQAIEKVLQRKGGAKPESQSLVGQDVVWTTISLERVPSDVVDAASVRAQQAVPAARGEEAPAVRVLAVKRRKRS</sequence>
<dbReference type="GeneID" id="28726776"/>
<organism evidence="10 11">
    <name type="scientific">Malassezia pachydermatis</name>
    <dbReference type="NCBI Taxonomy" id="77020"/>
    <lineage>
        <taxon>Eukaryota</taxon>
        <taxon>Fungi</taxon>
        <taxon>Dikarya</taxon>
        <taxon>Basidiomycota</taxon>
        <taxon>Ustilaginomycotina</taxon>
        <taxon>Malasseziomycetes</taxon>
        <taxon>Malasseziales</taxon>
        <taxon>Malasseziaceae</taxon>
        <taxon>Malassezia</taxon>
    </lineage>
</organism>
<proteinExistence type="predicted"/>
<dbReference type="GO" id="GO:0006355">
    <property type="term" value="P:regulation of DNA-templated transcription"/>
    <property type="evidence" value="ECO:0007669"/>
    <property type="project" value="InterPro"/>
</dbReference>
<evidence type="ECO:0000256" key="1">
    <source>
        <dbReference type="ARBA" id="ARBA00004123"/>
    </source>
</evidence>
<keyword evidence="11" id="KW-1185">Reference proteome</keyword>
<dbReference type="GO" id="GO:0032931">
    <property type="term" value="F:histone H3K56 acetyltransferase activity"/>
    <property type="evidence" value="ECO:0007669"/>
    <property type="project" value="TreeGrafter"/>
</dbReference>
<comment type="caution">
    <text evidence="10">The sequence shown here is derived from an EMBL/GenBank/DDBJ whole genome shotgun (WGS) entry which is preliminary data.</text>
</comment>
<dbReference type="InterPro" id="IPR051236">
    <property type="entry name" value="HAT_RTT109-like"/>
</dbReference>
<evidence type="ECO:0000256" key="8">
    <source>
        <dbReference type="ARBA" id="ARBA00023242"/>
    </source>
</evidence>
<evidence type="ECO:0000256" key="9">
    <source>
        <dbReference type="ARBA" id="ARBA00048940"/>
    </source>
</evidence>
<dbReference type="OrthoDB" id="3361892at2759"/>
<keyword evidence="4" id="KW-0227">DNA damage</keyword>
<name>A0A0M8MS36_9BASI</name>
<dbReference type="STRING" id="77020.A0A0M8MS36"/>
<dbReference type="EMBL" id="LGAV01000010">
    <property type="protein sequence ID" value="KOS12660.1"/>
    <property type="molecule type" value="Genomic_DNA"/>
</dbReference>
<protein>
    <recommendedName>
        <fullName evidence="2">histone acetyltransferase</fullName>
        <ecNumber evidence="2">2.3.1.48</ecNumber>
    </recommendedName>
</protein>
<dbReference type="PROSITE" id="PS51728">
    <property type="entry name" value="RTT109_HAT"/>
    <property type="match status" value="1"/>
</dbReference>
<evidence type="ECO:0000256" key="7">
    <source>
        <dbReference type="ARBA" id="ARBA00023163"/>
    </source>
</evidence>
<dbReference type="GO" id="GO:0005634">
    <property type="term" value="C:nucleus"/>
    <property type="evidence" value="ECO:0007669"/>
    <property type="project" value="UniProtKB-SubCell"/>
</dbReference>
<dbReference type="VEuPathDB" id="FungiDB:Malapachy_0380"/>
<dbReference type="PANTHER" id="PTHR31571">
    <property type="entry name" value="ALTERED INHERITANCE OF MITOCHONDRIA PROTEIN 6"/>
    <property type="match status" value="1"/>
</dbReference>
<reference evidence="10 11" key="1">
    <citation type="submission" date="2015-07" db="EMBL/GenBank/DDBJ databases">
        <title>Draft Genome Sequence of Malassezia furfur CBS1878 and Malassezia pachydermatis CBS1879.</title>
        <authorList>
            <person name="Triana S."/>
            <person name="Ohm R."/>
            <person name="Gonzalez A."/>
            <person name="DeCock H."/>
            <person name="Restrepo S."/>
            <person name="Celis A."/>
        </authorList>
    </citation>
    <scope>NUCLEOTIDE SEQUENCE [LARGE SCALE GENOMIC DNA]</scope>
    <source>
        <strain evidence="10 11">CBS 1879</strain>
    </source>
</reference>
<dbReference type="InterPro" id="IPR016849">
    <property type="entry name" value="Rtt109"/>
</dbReference>
<dbReference type="SMART" id="SM01250">
    <property type="entry name" value="KAT11"/>
    <property type="match status" value="1"/>
</dbReference>